<accession>A0A1M3TQW8</accession>
<proteinExistence type="predicted"/>
<dbReference type="OrthoDB" id="4185642at2759"/>
<reference evidence="2" key="1">
    <citation type="journal article" date="2017" name="Genome Biol.">
        <title>Comparative genomics reveals high biological diversity and specific adaptations in the industrially and medically important fungal genus Aspergillus.</title>
        <authorList>
            <person name="de Vries R.P."/>
            <person name="Riley R."/>
            <person name="Wiebenga A."/>
            <person name="Aguilar-Osorio G."/>
            <person name="Amillis S."/>
            <person name="Uchima C.A."/>
            <person name="Anderluh G."/>
            <person name="Asadollahi M."/>
            <person name="Askin M."/>
            <person name="Barry K."/>
            <person name="Battaglia E."/>
            <person name="Bayram O."/>
            <person name="Benocci T."/>
            <person name="Braus-Stromeyer S.A."/>
            <person name="Caldana C."/>
            <person name="Canovas D."/>
            <person name="Cerqueira G.C."/>
            <person name="Chen F."/>
            <person name="Chen W."/>
            <person name="Choi C."/>
            <person name="Clum A."/>
            <person name="Dos Santos R.A."/>
            <person name="Damasio A.R."/>
            <person name="Diallinas G."/>
            <person name="Emri T."/>
            <person name="Fekete E."/>
            <person name="Flipphi M."/>
            <person name="Freyberg S."/>
            <person name="Gallo A."/>
            <person name="Gournas C."/>
            <person name="Habgood R."/>
            <person name="Hainaut M."/>
            <person name="Harispe M.L."/>
            <person name="Henrissat B."/>
            <person name="Hilden K.S."/>
            <person name="Hope R."/>
            <person name="Hossain A."/>
            <person name="Karabika E."/>
            <person name="Karaffa L."/>
            <person name="Karanyi Z."/>
            <person name="Krasevec N."/>
            <person name="Kuo A."/>
            <person name="Kusch H."/>
            <person name="LaButti K."/>
            <person name="Lagendijk E.L."/>
            <person name="Lapidus A."/>
            <person name="Levasseur A."/>
            <person name="Lindquist E."/>
            <person name="Lipzen A."/>
            <person name="Logrieco A.F."/>
            <person name="MacCabe A."/>
            <person name="Maekelae M.R."/>
            <person name="Malavazi I."/>
            <person name="Melin P."/>
            <person name="Meyer V."/>
            <person name="Mielnichuk N."/>
            <person name="Miskei M."/>
            <person name="Molnar A.P."/>
            <person name="Mule G."/>
            <person name="Ngan C.Y."/>
            <person name="Orejas M."/>
            <person name="Orosz E."/>
            <person name="Ouedraogo J.P."/>
            <person name="Overkamp K.M."/>
            <person name="Park H.-S."/>
            <person name="Perrone G."/>
            <person name="Piumi F."/>
            <person name="Punt P.J."/>
            <person name="Ram A.F."/>
            <person name="Ramon A."/>
            <person name="Rauscher S."/>
            <person name="Record E."/>
            <person name="Riano-Pachon D.M."/>
            <person name="Robert V."/>
            <person name="Roehrig J."/>
            <person name="Ruller R."/>
            <person name="Salamov A."/>
            <person name="Salih N.S."/>
            <person name="Samson R.A."/>
            <person name="Sandor E."/>
            <person name="Sanguinetti M."/>
            <person name="Schuetze T."/>
            <person name="Sepcic K."/>
            <person name="Shelest E."/>
            <person name="Sherlock G."/>
            <person name="Sophianopoulou V."/>
            <person name="Squina F.M."/>
            <person name="Sun H."/>
            <person name="Susca A."/>
            <person name="Todd R.B."/>
            <person name="Tsang A."/>
            <person name="Unkles S.E."/>
            <person name="van de Wiele N."/>
            <person name="van Rossen-Uffink D."/>
            <person name="Oliveira J.V."/>
            <person name="Vesth T.C."/>
            <person name="Visser J."/>
            <person name="Yu J.-H."/>
            <person name="Zhou M."/>
            <person name="Andersen M.R."/>
            <person name="Archer D.B."/>
            <person name="Baker S.E."/>
            <person name="Benoit I."/>
            <person name="Brakhage A.A."/>
            <person name="Braus G.H."/>
            <person name="Fischer R."/>
            <person name="Frisvad J.C."/>
            <person name="Goldman G.H."/>
            <person name="Houbraken J."/>
            <person name="Oakley B."/>
            <person name="Pocsi I."/>
            <person name="Scazzocchio C."/>
            <person name="Seiboth B."/>
            <person name="vanKuyk P.A."/>
            <person name="Wortman J."/>
            <person name="Dyer P.S."/>
            <person name="Grigoriev I.V."/>
        </authorList>
    </citation>
    <scope>NUCLEOTIDE SEQUENCE [LARGE SCALE GENOMIC DNA]</scope>
    <source>
        <strain evidence="2">CBS 106.47</strain>
    </source>
</reference>
<dbReference type="SUPFAM" id="SSF56112">
    <property type="entry name" value="Protein kinase-like (PK-like)"/>
    <property type="match status" value="1"/>
</dbReference>
<name>A0A1M3TQW8_ASPLC</name>
<evidence type="ECO:0000313" key="1">
    <source>
        <dbReference type="EMBL" id="OJZ89220.1"/>
    </source>
</evidence>
<dbReference type="EMBL" id="KV878238">
    <property type="protein sequence ID" value="OJZ89220.1"/>
    <property type="molecule type" value="Genomic_DNA"/>
</dbReference>
<protein>
    <recommendedName>
        <fullName evidence="3">Protein kinase domain-containing protein</fullName>
    </recommendedName>
</protein>
<organism evidence="1 2">
    <name type="scientific">Aspergillus luchuensis (strain CBS 106.47)</name>
    <dbReference type="NCBI Taxonomy" id="1137211"/>
    <lineage>
        <taxon>Eukaryota</taxon>
        <taxon>Fungi</taxon>
        <taxon>Dikarya</taxon>
        <taxon>Ascomycota</taxon>
        <taxon>Pezizomycotina</taxon>
        <taxon>Eurotiomycetes</taxon>
        <taxon>Eurotiomycetidae</taxon>
        <taxon>Eurotiales</taxon>
        <taxon>Aspergillaceae</taxon>
        <taxon>Aspergillus</taxon>
        <taxon>Aspergillus subgen. Circumdati</taxon>
    </lineage>
</organism>
<evidence type="ECO:0000313" key="2">
    <source>
        <dbReference type="Proteomes" id="UP000184063"/>
    </source>
</evidence>
<evidence type="ECO:0008006" key="3">
    <source>
        <dbReference type="Google" id="ProtNLM"/>
    </source>
</evidence>
<sequence length="197" mass="23453">MELDLSDIEFVEQIKSSTSSCIFRTRWRNRDCILKVYHSITASHADPIDREVNIYGYESQAYTRLKAHGLCQMGSIPDFYSMITRINPKKWLPYLNEFFDDNLHPNAILNEYIPNLQQIGLSTFSKKRVNKLHQILAEIHQARVYHADPYPQNMMRQWPEEEDELRDYFVGALATDYEEGKIHRTWEFYYKFKSLSD</sequence>
<dbReference type="AlphaFoldDB" id="A0A1M3TQW8"/>
<dbReference type="InterPro" id="IPR011009">
    <property type="entry name" value="Kinase-like_dom_sf"/>
</dbReference>
<dbReference type="Proteomes" id="UP000184063">
    <property type="component" value="Unassembled WGS sequence"/>
</dbReference>
<gene>
    <name evidence="1" type="ORF">ASPFODRAFT_57968</name>
</gene>
<dbReference type="VEuPathDB" id="FungiDB:ASPFODRAFT_57968"/>